<sequence>MRFNRRLLVAYLIEHGVNTVPKLMQMTGWPNRSIQKLILSLADMNVQISFVGAKKNGQYQVTDWASLNKAWICQHVNTICELSGLDHCRIAAILTQLS</sequence>
<reference evidence="1 2" key="1">
    <citation type="submission" date="2020-03" db="EMBL/GenBank/DDBJ databases">
        <title>Complete genome sequence of Shewanella sp.</title>
        <authorList>
            <person name="Kim Y.-S."/>
            <person name="Kim S.-J."/>
            <person name="Jung H.-K."/>
            <person name="Kim K.-H."/>
        </authorList>
    </citation>
    <scope>NUCLEOTIDE SEQUENCE [LARGE SCALE GENOMIC DNA]</scope>
    <source>
        <strain evidence="1 2">PN3F2</strain>
        <plasmid evidence="1 2">pPN3F2_2</plasmid>
    </source>
</reference>
<dbReference type="AlphaFoldDB" id="A0A6G9QQ44"/>
<protein>
    <submittedName>
        <fullName evidence="1">Helix-turn-helix domain-containing protein</fullName>
    </submittedName>
</protein>
<evidence type="ECO:0000313" key="2">
    <source>
        <dbReference type="Proteomes" id="UP000502608"/>
    </source>
</evidence>
<dbReference type="Gene3D" id="1.10.10.10">
    <property type="entry name" value="Winged helix-like DNA-binding domain superfamily/Winged helix DNA-binding domain"/>
    <property type="match status" value="1"/>
</dbReference>
<evidence type="ECO:0000313" key="1">
    <source>
        <dbReference type="EMBL" id="QIR16686.1"/>
    </source>
</evidence>
<dbReference type="InterPro" id="IPR017162">
    <property type="entry name" value="UCP037266"/>
</dbReference>
<proteinExistence type="predicted"/>
<dbReference type="Pfam" id="PF09904">
    <property type="entry name" value="HTH_43"/>
    <property type="match status" value="1"/>
</dbReference>
<geneLocation type="plasmid" evidence="1 2">
    <name>pPN3F2_2</name>
</geneLocation>
<name>A0A6G9QQ44_9GAMM</name>
<keyword evidence="1" id="KW-0614">Plasmid</keyword>
<accession>A0A6G9QQ44</accession>
<keyword evidence="2" id="KW-1185">Reference proteome</keyword>
<dbReference type="InterPro" id="IPR036388">
    <property type="entry name" value="WH-like_DNA-bd_sf"/>
</dbReference>
<gene>
    <name evidence="1" type="ORF">HBH39_19370</name>
</gene>
<dbReference type="Proteomes" id="UP000502608">
    <property type="component" value="Plasmid pPN3F2_2"/>
</dbReference>
<dbReference type="KEGG" id="saes:HBH39_19370"/>
<organism evidence="1 2">
    <name type="scientific">Shewanella aestuarii</name>
    <dbReference type="NCBI Taxonomy" id="1028752"/>
    <lineage>
        <taxon>Bacteria</taxon>
        <taxon>Pseudomonadati</taxon>
        <taxon>Pseudomonadota</taxon>
        <taxon>Gammaproteobacteria</taxon>
        <taxon>Alteromonadales</taxon>
        <taxon>Shewanellaceae</taxon>
        <taxon>Shewanella</taxon>
    </lineage>
</organism>
<dbReference type="EMBL" id="CP050315">
    <property type="protein sequence ID" value="QIR16686.1"/>
    <property type="molecule type" value="Genomic_DNA"/>
</dbReference>